<accession>A0ABZ3E8W1</accession>
<keyword evidence="2" id="KW-1185">Reference proteome</keyword>
<dbReference type="RefSeq" id="WP_342632687.1">
    <property type="nucleotide sequence ID" value="NZ_CP152382.1"/>
</dbReference>
<reference evidence="1 2" key="1">
    <citation type="submission" date="2024-04" db="EMBL/GenBank/DDBJ databases">
        <title>Marinobacter sp. SBY-1.</title>
        <authorList>
            <person name="Pan C."/>
        </authorList>
    </citation>
    <scope>NUCLEOTIDE SEQUENCE [LARGE SCALE GENOMIC DNA]</scope>
    <source>
        <strain evidence="1 2">SBY-1</strain>
        <plasmid evidence="1 2">unnamed2</plasmid>
    </source>
</reference>
<gene>
    <name evidence="1" type="ORF">AAGT77_20510</name>
</gene>
<keyword evidence="1" id="KW-0614">Plasmid</keyword>
<evidence type="ECO:0000313" key="2">
    <source>
        <dbReference type="Proteomes" id="UP001445268"/>
    </source>
</evidence>
<dbReference type="EMBL" id="CP152382">
    <property type="protein sequence ID" value="XAF56139.1"/>
    <property type="molecule type" value="Genomic_DNA"/>
</dbReference>
<name>A0ABZ3E8W1_9GAMM</name>
<sequence length="157" mass="17813">MNIKRAFEYVHSHSDELTQKGEIVAGVAFVPGDTDGEFQIYRIAHEYHDDEDYCAFLVFFEGGSLFSGSGTEEVYDGDTLDEFLAEIPDLAKSLNYQVFRAEQFSGMTAEWWLCELYPQLPDPDMMETDRSAFKVSAIKLISELGNSFQHAEPSTRN</sequence>
<proteinExistence type="predicted"/>
<geneLocation type="plasmid" evidence="1 2">
    <name>unnamed2</name>
</geneLocation>
<dbReference type="Proteomes" id="UP001445268">
    <property type="component" value="Plasmid unnamed2"/>
</dbReference>
<organism evidence="1 2">
    <name type="scientific">Marinobacter alkaliphilus</name>
    <dbReference type="NCBI Taxonomy" id="254719"/>
    <lineage>
        <taxon>Bacteria</taxon>
        <taxon>Pseudomonadati</taxon>
        <taxon>Pseudomonadota</taxon>
        <taxon>Gammaproteobacteria</taxon>
        <taxon>Pseudomonadales</taxon>
        <taxon>Marinobacteraceae</taxon>
        <taxon>Marinobacter</taxon>
    </lineage>
</organism>
<evidence type="ECO:0000313" key="1">
    <source>
        <dbReference type="EMBL" id="XAF56139.1"/>
    </source>
</evidence>
<protein>
    <submittedName>
        <fullName evidence="1">Uncharacterized protein</fullName>
    </submittedName>
</protein>